<evidence type="ECO:0000313" key="2">
    <source>
        <dbReference type="EMBL" id="MBB6142987.1"/>
    </source>
</evidence>
<sequence>MNRLFILALCMLAWPLAASAESTVLVTLKLVKTTTAPADLPVAIDFPSTCKACQLVEDPAYARQNTREVILAMRVPVSTPIPLRVRTDASAFRRVTLETVDLSFERSSGGLRFIVPSQIADRVNSGEFQTHLYWQGVELRLEHGDPARRAGDYTEGVFPDVQRRAASNLEFGLLEAIRRLGLDHYVDDQNLGRLFLMGFDTNYPHGHHDSPPHFHLALWLPNYRGGASLIPHFYLTPQGLIANSIVMPYDWPIKSAEYKAGESFSVTDMLVRPVYSLTITPEGWLNIARFDGAQCSLQPLATGFDSGVKVACPNFSPFSIQVDDDISSGQIRESIDGEKSKIFYYDPDTGALLQP</sequence>
<dbReference type="OrthoDB" id="7011506at2"/>
<organism evidence="2 3">
    <name type="scientific">Silvibacterium bohemicum</name>
    <dbReference type="NCBI Taxonomy" id="1577686"/>
    <lineage>
        <taxon>Bacteria</taxon>
        <taxon>Pseudomonadati</taxon>
        <taxon>Acidobacteriota</taxon>
        <taxon>Terriglobia</taxon>
        <taxon>Terriglobales</taxon>
        <taxon>Acidobacteriaceae</taxon>
        <taxon>Silvibacterium</taxon>
    </lineage>
</organism>
<name>A0A841JR17_9BACT</name>
<dbReference type="Proteomes" id="UP000538666">
    <property type="component" value="Unassembled WGS sequence"/>
</dbReference>
<feature type="chain" id="PRO_5032502649" evidence="1">
    <location>
        <begin position="21"/>
        <end position="355"/>
    </location>
</feature>
<evidence type="ECO:0000313" key="3">
    <source>
        <dbReference type="Proteomes" id="UP000538666"/>
    </source>
</evidence>
<protein>
    <submittedName>
        <fullName evidence="2">Uncharacterized protein</fullName>
    </submittedName>
</protein>
<keyword evidence="3" id="KW-1185">Reference proteome</keyword>
<dbReference type="EMBL" id="JACHEK010000002">
    <property type="protein sequence ID" value="MBB6142987.1"/>
    <property type="molecule type" value="Genomic_DNA"/>
</dbReference>
<keyword evidence="1" id="KW-0732">Signal</keyword>
<accession>A0A841JR17</accession>
<dbReference type="AlphaFoldDB" id="A0A841JR17"/>
<proteinExistence type="predicted"/>
<evidence type="ECO:0000256" key="1">
    <source>
        <dbReference type="SAM" id="SignalP"/>
    </source>
</evidence>
<gene>
    <name evidence="2" type="ORF">HNQ77_000931</name>
</gene>
<reference evidence="2 3" key="1">
    <citation type="submission" date="2020-08" db="EMBL/GenBank/DDBJ databases">
        <title>Genomic Encyclopedia of Type Strains, Phase IV (KMG-IV): sequencing the most valuable type-strain genomes for metagenomic binning, comparative biology and taxonomic classification.</title>
        <authorList>
            <person name="Goeker M."/>
        </authorList>
    </citation>
    <scope>NUCLEOTIDE SEQUENCE [LARGE SCALE GENOMIC DNA]</scope>
    <source>
        <strain evidence="2 3">DSM 103733</strain>
    </source>
</reference>
<feature type="signal peptide" evidence="1">
    <location>
        <begin position="1"/>
        <end position="20"/>
    </location>
</feature>
<dbReference type="RefSeq" id="WP_050061936.1">
    <property type="nucleotide sequence ID" value="NZ_JACHEK010000002.1"/>
</dbReference>
<comment type="caution">
    <text evidence="2">The sequence shown here is derived from an EMBL/GenBank/DDBJ whole genome shotgun (WGS) entry which is preliminary data.</text>
</comment>